<sequence length="377" mass="39308">MDQLLELRRKYFPAAPRPIFVGVVWPSTLLSFDRGPALAGPNLEEAAPESEAATVQALADALATPAERERLYALIDEPRLADQEVVELAGLVAAALGATVQSDLAEGAETGAPDTKAVLAGLDALSVLQPPSSEDEELPEGGISDGTYAALPQNAGVFRYLDPRWALRLASVYQMKDRAGKVGWHGVSALVTDILAASSAPLHAVGHSYGAKVLLSAVAASAASRKVRTMLLLQPAVSHLSFASRVSGRSGSGGYAAVPAKVERSILTTYSGHDRPLHTVFHRALVRAKDLGELQVAAVAATLAGDPPNVYAALGGYGPRDAGETLVQPLVEPGTPFPPAGRHCLVGLDGTIDRQISGHGDVATARMAWLLACQMAD</sequence>
<dbReference type="RefSeq" id="WP_184092054.1">
    <property type="nucleotide sequence ID" value="NZ_JACIJF010000039.1"/>
</dbReference>
<reference evidence="1 2" key="1">
    <citation type="submission" date="2020-08" db="EMBL/GenBank/DDBJ databases">
        <title>Genomic Encyclopedia of Type Strains, Phase IV (KMG-IV): sequencing the most valuable type-strain genomes for metagenomic binning, comparative biology and taxonomic classification.</title>
        <authorList>
            <person name="Goeker M."/>
        </authorList>
    </citation>
    <scope>NUCLEOTIDE SEQUENCE [LARGE SCALE GENOMIC DNA]</scope>
    <source>
        <strain evidence="1 2">DSM 26736</strain>
    </source>
</reference>
<name>A0A840YTR6_9SPHN</name>
<dbReference type="AlphaFoldDB" id="A0A840YTR6"/>
<accession>A0A840YTR6</accession>
<proteinExistence type="predicted"/>
<evidence type="ECO:0000313" key="2">
    <source>
        <dbReference type="Proteomes" id="UP000527143"/>
    </source>
</evidence>
<evidence type="ECO:0008006" key="3">
    <source>
        <dbReference type="Google" id="ProtNLM"/>
    </source>
</evidence>
<evidence type="ECO:0000313" key="1">
    <source>
        <dbReference type="EMBL" id="MBB5713058.1"/>
    </source>
</evidence>
<gene>
    <name evidence="1" type="ORF">FHT02_004320</name>
</gene>
<dbReference type="EMBL" id="JACIJF010000039">
    <property type="protein sequence ID" value="MBB5713058.1"/>
    <property type="molecule type" value="Genomic_DNA"/>
</dbReference>
<organism evidence="1 2">
    <name type="scientific">Sphingomonas xinjiangensis</name>
    <dbReference type="NCBI Taxonomy" id="643568"/>
    <lineage>
        <taxon>Bacteria</taxon>
        <taxon>Pseudomonadati</taxon>
        <taxon>Pseudomonadota</taxon>
        <taxon>Alphaproteobacteria</taxon>
        <taxon>Sphingomonadales</taxon>
        <taxon>Sphingomonadaceae</taxon>
        <taxon>Sphingomonas</taxon>
    </lineage>
</organism>
<protein>
    <recommendedName>
        <fullName evidence="3">Alpha/beta hydrolase</fullName>
    </recommendedName>
</protein>
<comment type="caution">
    <text evidence="1">The sequence shown here is derived from an EMBL/GenBank/DDBJ whole genome shotgun (WGS) entry which is preliminary data.</text>
</comment>
<dbReference type="Proteomes" id="UP000527143">
    <property type="component" value="Unassembled WGS sequence"/>
</dbReference>
<keyword evidence="2" id="KW-1185">Reference proteome</keyword>